<dbReference type="Pfam" id="PF13489">
    <property type="entry name" value="Methyltransf_23"/>
    <property type="match status" value="1"/>
</dbReference>
<dbReference type="CDD" id="cd02440">
    <property type="entry name" value="AdoMet_MTases"/>
    <property type="match status" value="1"/>
</dbReference>
<dbReference type="InterPro" id="IPR029063">
    <property type="entry name" value="SAM-dependent_MTases_sf"/>
</dbReference>
<accession>A0A837I030</accession>
<organism evidence="1 2">
    <name type="scientific">Candidatus Yanofskybacteria bacterium GW2011_GWD1_39_16</name>
    <dbReference type="NCBI Taxonomy" id="1619030"/>
    <lineage>
        <taxon>Bacteria</taxon>
        <taxon>Candidatus Yanofskyibacteriota</taxon>
    </lineage>
</organism>
<evidence type="ECO:0008006" key="3">
    <source>
        <dbReference type="Google" id="ProtNLM"/>
    </source>
</evidence>
<dbReference type="SUPFAM" id="SSF53335">
    <property type="entry name" value="S-adenosyl-L-methionine-dependent methyltransferases"/>
    <property type="match status" value="1"/>
</dbReference>
<comment type="caution">
    <text evidence="1">The sequence shown here is derived from an EMBL/GenBank/DDBJ whole genome shotgun (WGS) entry which is preliminary data.</text>
</comment>
<dbReference type="Proteomes" id="UP000033996">
    <property type="component" value="Unassembled WGS sequence"/>
</dbReference>
<name>A0A837I030_9BACT</name>
<reference evidence="1 2" key="1">
    <citation type="journal article" date="2015" name="Nature">
        <title>rRNA introns, odd ribosomes, and small enigmatic genomes across a large radiation of phyla.</title>
        <authorList>
            <person name="Brown C.T."/>
            <person name="Hug L.A."/>
            <person name="Thomas B.C."/>
            <person name="Sharon I."/>
            <person name="Castelle C.J."/>
            <person name="Singh A."/>
            <person name="Wilkins M.J."/>
            <person name="Williams K.H."/>
            <person name="Banfield J.F."/>
        </authorList>
    </citation>
    <scope>NUCLEOTIDE SEQUENCE [LARGE SCALE GENOMIC DNA]</scope>
</reference>
<evidence type="ECO:0000313" key="2">
    <source>
        <dbReference type="Proteomes" id="UP000033996"/>
    </source>
</evidence>
<dbReference type="Gene3D" id="3.40.50.150">
    <property type="entry name" value="Vaccinia Virus protein VP39"/>
    <property type="match status" value="1"/>
</dbReference>
<evidence type="ECO:0000313" key="1">
    <source>
        <dbReference type="EMBL" id="KKR09404.1"/>
    </source>
</evidence>
<dbReference type="AlphaFoldDB" id="A0A837I030"/>
<proteinExistence type="predicted"/>
<dbReference type="PANTHER" id="PTHR43861">
    <property type="entry name" value="TRANS-ACONITATE 2-METHYLTRANSFERASE-RELATED"/>
    <property type="match status" value="1"/>
</dbReference>
<gene>
    <name evidence="1" type="ORF">UT35_C0006G0003</name>
</gene>
<protein>
    <recommendedName>
        <fullName evidence="3">Methyltransferase type 11</fullName>
    </recommendedName>
</protein>
<dbReference type="EMBL" id="LBWL01000006">
    <property type="protein sequence ID" value="KKR09404.1"/>
    <property type="molecule type" value="Genomic_DNA"/>
</dbReference>
<sequence>MRTLRNSDFLTTDPFKEAALKQIVIKEKKHRTYPIDGSDLLIIKKCPLCYSKNIGSIAKLYINYALEIFSTDICHNCLLIFRTVSPNLRWFKKCWKLIQTKKLEVFNPLEEMSREQRYEKYYNIISRYLNSGKMLDVGAAYGTGTNVFRKHGFKVEAVEPEINKVNYLKRILKIDVVCDAIENLVTKKRKYDLIIFSQCFEHIDQPTFIMYHLKNLLRNKNSILYLEIPSIWAYINWSDALYLPHKSNFTEDNIINLVINAGFEILEMFYLWDQSLDRRSPSDIGLVLRYTGKIATALSDKKARCNRFDSESMRLLYRKNLPAKIKLPLNATIKYSVPHIDQFFQTLRLKNKKITVSKSRPDFLVFEDLYTSQEVIFKQ</sequence>